<keyword evidence="4" id="KW-0720">Serine protease</keyword>
<evidence type="ECO:0000256" key="1">
    <source>
        <dbReference type="ARBA" id="ARBA00010040"/>
    </source>
</evidence>
<dbReference type="FunFam" id="3.40.50.1820:FF:000028">
    <property type="entry name" value="S9 family peptidase"/>
    <property type="match status" value="1"/>
</dbReference>
<dbReference type="Pfam" id="PF07676">
    <property type="entry name" value="PD40"/>
    <property type="match status" value="1"/>
</dbReference>
<comment type="similarity">
    <text evidence="1">Belongs to the peptidase S9C family.</text>
</comment>
<dbReference type="GO" id="GO:0004252">
    <property type="term" value="F:serine-type endopeptidase activity"/>
    <property type="evidence" value="ECO:0007669"/>
    <property type="project" value="TreeGrafter"/>
</dbReference>
<name>A0A7J3SKN6_9CREN</name>
<keyword evidence="2" id="KW-0645">Protease</keyword>
<evidence type="ECO:0000256" key="4">
    <source>
        <dbReference type="ARBA" id="ARBA00022825"/>
    </source>
</evidence>
<keyword evidence="3" id="KW-0378">Hydrolase</keyword>
<dbReference type="GO" id="GO:0006508">
    <property type="term" value="P:proteolysis"/>
    <property type="evidence" value="ECO:0007669"/>
    <property type="project" value="UniProtKB-KW"/>
</dbReference>
<accession>A0A7J3SKN6</accession>
<protein>
    <submittedName>
        <fullName evidence="6">S9 family peptidase</fullName>
    </submittedName>
</protein>
<dbReference type="AlphaFoldDB" id="A0A7J3SKN6"/>
<dbReference type="InterPro" id="IPR001375">
    <property type="entry name" value="Peptidase_S9_cat"/>
</dbReference>
<dbReference type="Gene3D" id="3.40.50.1820">
    <property type="entry name" value="alpha/beta hydrolase"/>
    <property type="match status" value="1"/>
</dbReference>
<sequence length="654" mass="74465">MQWCIMGLKIEDLDKIILVSDPKISPDSKKVVFVVTRISSKEDKYFSSLWIYDFEKDASYQLTDGPSDMAPSWSPSGRYLSFVRRREKKDGKPSVSELVILDMLFGGKQRVLLEREEGIARPQWSPDEREILFLSSKGEEEKDVKHIEEIPIWFNGEGFIYNKTTRIFVADAASWNYRELEIKDTGSVSYAKWSPRGGAIGYVSSPDRLKPYISDLHIYHLESGKDEKLTSGNMSIEDFDWSPSGTMIVIRGSDLSRGLAGHNRLWIIDIRTGEFTRLDIPDLDVSNSLNSDVRGSSSGEKIQWREKFIYFPLMTGNKVSLYKWSEDVGASKVLEGEMSVEDYSISGKTIALTAMSSVEPPELYIISSSNMKKVTYFNDSLLKEAKLKRPEKFVVTASDGEKIEAFILRPADFEEGKKYPAILYIHGGPATAYGETFMHEFHVLSNAGYAVIYSNPRGSTGYSERFRDIRGAYGTRDFMDLTEVLDYAVSNFPFIDQNRLGVAGGSYGGFMTNWVITHTDRFKAAVTQRSISNWVSFYGTSDIGYYFAEDQILGILGKRLWEEDSFQKLWDASPLKYIGNARTPTLILHSNEDYRCWLDQAIQLFTALKLKGVPVKLVIFPGENHDLSRSGKPKHRMERLKEILGWFNRYLQIP</sequence>
<evidence type="ECO:0000259" key="5">
    <source>
        <dbReference type="Pfam" id="PF00326"/>
    </source>
</evidence>
<dbReference type="InterPro" id="IPR011659">
    <property type="entry name" value="WD40"/>
</dbReference>
<dbReference type="SUPFAM" id="SSF53474">
    <property type="entry name" value="alpha/beta-Hydrolases"/>
    <property type="match status" value="1"/>
</dbReference>
<organism evidence="6">
    <name type="scientific">Fervidicoccus fontis</name>
    <dbReference type="NCBI Taxonomy" id="683846"/>
    <lineage>
        <taxon>Archaea</taxon>
        <taxon>Thermoproteota</taxon>
        <taxon>Thermoprotei</taxon>
        <taxon>Fervidicoccales</taxon>
        <taxon>Fervidicoccaceae</taxon>
        <taxon>Fervidicoccus</taxon>
    </lineage>
</organism>
<dbReference type="Pfam" id="PF00326">
    <property type="entry name" value="Peptidase_S9"/>
    <property type="match status" value="1"/>
</dbReference>
<proteinExistence type="inferred from homology"/>
<dbReference type="SUPFAM" id="SSF82171">
    <property type="entry name" value="DPP6 N-terminal domain-like"/>
    <property type="match status" value="1"/>
</dbReference>
<dbReference type="InterPro" id="IPR029058">
    <property type="entry name" value="AB_hydrolase_fold"/>
</dbReference>
<evidence type="ECO:0000313" key="6">
    <source>
        <dbReference type="EMBL" id="HGZ59832.1"/>
    </source>
</evidence>
<feature type="domain" description="Peptidase S9 prolyl oligopeptidase catalytic" evidence="5">
    <location>
        <begin position="436"/>
        <end position="652"/>
    </location>
</feature>
<dbReference type="PANTHER" id="PTHR42776">
    <property type="entry name" value="SERINE PEPTIDASE S9 FAMILY MEMBER"/>
    <property type="match status" value="1"/>
</dbReference>
<reference evidence="6" key="1">
    <citation type="journal article" date="2020" name="mSystems">
        <title>Genome- and Community-Level Interaction Insights into Carbon Utilization and Element Cycling Functions of Hydrothermarchaeota in Hydrothermal Sediment.</title>
        <authorList>
            <person name="Zhou Z."/>
            <person name="Liu Y."/>
            <person name="Xu W."/>
            <person name="Pan J."/>
            <person name="Luo Z.H."/>
            <person name="Li M."/>
        </authorList>
    </citation>
    <scope>NUCLEOTIDE SEQUENCE [LARGE SCALE GENOMIC DNA]</scope>
    <source>
        <strain evidence="6">SpSt-885</strain>
    </source>
</reference>
<dbReference type="PANTHER" id="PTHR42776:SF27">
    <property type="entry name" value="DIPEPTIDYL PEPTIDASE FAMILY MEMBER 6"/>
    <property type="match status" value="1"/>
</dbReference>
<evidence type="ECO:0000256" key="2">
    <source>
        <dbReference type="ARBA" id="ARBA00022670"/>
    </source>
</evidence>
<dbReference type="Gene3D" id="2.120.10.30">
    <property type="entry name" value="TolB, C-terminal domain"/>
    <property type="match status" value="2"/>
</dbReference>
<dbReference type="InterPro" id="IPR011042">
    <property type="entry name" value="6-blade_b-propeller_TolB-like"/>
</dbReference>
<evidence type="ECO:0000256" key="3">
    <source>
        <dbReference type="ARBA" id="ARBA00022801"/>
    </source>
</evidence>
<gene>
    <name evidence="6" type="ORF">ENW83_01310</name>
</gene>
<comment type="caution">
    <text evidence="6">The sequence shown here is derived from an EMBL/GenBank/DDBJ whole genome shotgun (WGS) entry which is preliminary data.</text>
</comment>
<dbReference type="EMBL" id="DTLS01000037">
    <property type="protein sequence ID" value="HGZ59832.1"/>
    <property type="molecule type" value="Genomic_DNA"/>
</dbReference>